<reference evidence="3 4" key="1">
    <citation type="submission" date="2019-02" db="EMBL/GenBank/DDBJ databases">
        <title>Deep-cultivation of Planctomycetes and their phenomic and genomic characterization uncovers novel biology.</title>
        <authorList>
            <person name="Wiegand S."/>
            <person name="Jogler M."/>
            <person name="Boedeker C."/>
            <person name="Pinto D."/>
            <person name="Vollmers J."/>
            <person name="Rivas-Marin E."/>
            <person name="Kohn T."/>
            <person name="Peeters S.H."/>
            <person name="Heuer A."/>
            <person name="Rast P."/>
            <person name="Oberbeckmann S."/>
            <person name="Bunk B."/>
            <person name="Jeske O."/>
            <person name="Meyerdierks A."/>
            <person name="Storesund J.E."/>
            <person name="Kallscheuer N."/>
            <person name="Luecker S."/>
            <person name="Lage O.M."/>
            <person name="Pohl T."/>
            <person name="Merkel B.J."/>
            <person name="Hornburger P."/>
            <person name="Mueller R.-W."/>
            <person name="Bruemmer F."/>
            <person name="Labrenz M."/>
            <person name="Spormann A.M."/>
            <person name="Op den Camp H."/>
            <person name="Overmann J."/>
            <person name="Amann R."/>
            <person name="Jetten M.S.M."/>
            <person name="Mascher T."/>
            <person name="Medema M.H."/>
            <person name="Devos D.P."/>
            <person name="Kaster A.-K."/>
            <person name="Ovreas L."/>
            <person name="Rohde M."/>
            <person name="Galperin M.Y."/>
            <person name="Jogler C."/>
        </authorList>
    </citation>
    <scope>NUCLEOTIDE SEQUENCE [LARGE SCALE GENOMIC DNA]</scope>
    <source>
        <strain evidence="3 4">KS4</strain>
    </source>
</reference>
<dbReference type="AlphaFoldDB" id="A0A517YU53"/>
<proteinExistence type="predicted"/>
<feature type="transmembrane region" description="Helical" evidence="2">
    <location>
        <begin position="52"/>
        <end position="77"/>
    </location>
</feature>
<dbReference type="OrthoDB" id="5461428at2"/>
<sequence length="516" mass="54941">MAGGRTTYYINGDDKGFTKAVDRSRKKAEGFGGSMKRMGGKFKAVAGGPLKLAAVGIAAVGAAGFAAVAGLGALASAQAGVIDRMSKMSDTVGVSTEFYSAINRQASEAGVETGKLEGAMKKFAISMGDMPRKAAEFEKLGLSISSLEQMNPEEQYRAVTTAIDEMGSAAEQAAVANKLFGGAGVEMLRMFRQGEGSIDAYIEKQEILGESFTRLAGAQVEGMNDSLDTLKAAFSGVGKQIAIKVAPYVTYLADEVVRFITESGGIKTIVGKGFEYVGKTISGVTRVVDVLRGAFYGVRAVVFSVIGYGLKGIVWLQEKIFSFTRKVIEPLLNKLGGFLGLDGVGDIFGDVADKTFDAVNIFADDLVSIASDAGKKSSDSFSSAWNGRTFDELSVKAIEIEESSIKAAQATVENAEKMAKFQKEAQKSSQKITDESSKQTKELDKQIEKSEKKRYASIMGFGANARLQASQRLDIVNQTKKDQAAEETKKLHDTVGKLARKVEAAFGVDPSELDLA</sequence>
<keyword evidence="2" id="KW-0812">Transmembrane</keyword>
<dbReference type="KEGG" id="pcor:KS4_18080"/>
<evidence type="ECO:0000256" key="2">
    <source>
        <dbReference type="SAM" id="Phobius"/>
    </source>
</evidence>
<dbReference type="EMBL" id="CP036425">
    <property type="protein sequence ID" value="QDU33751.1"/>
    <property type="molecule type" value="Genomic_DNA"/>
</dbReference>
<evidence type="ECO:0000256" key="1">
    <source>
        <dbReference type="SAM" id="MobiDB-lite"/>
    </source>
</evidence>
<gene>
    <name evidence="3" type="ORF">KS4_18080</name>
</gene>
<protein>
    <recommendedName>
        <fullName evidence="5">Tail tape measure protein</fullName>
    </recommendedName>
</protein>
<evidence type="ECO:0000313" key="4">
    <source>
        <dbReference type="Proteomes" id="UP000317369"/>
    </source>
</evidence>
<name>A0A517YU53_9BACT</name>
<evidence type="ECO:0008006" key="5">
    <source>
        <dbReference type="Google" id="ProtNLM"/>
    </source>
</evidence>
<accession>A0A517YU53</accession>
<dbReference type="Proteomes" id="UP000317369">
    <property type="component" value="Chromosome"/>
</dbReference>
<keyword evidence="2" id="KW-0472">Membrane</keyword>
<keyword evidence="2" id="KW-1133">Transmembrane helix</keyword>
<feature type="region of interest" description="Disordered" evidence="1">
    <location>
        <begin position="423"/>
        <end position="445"/>
    </location>
</feature>
<dbReference type="RefSeq" id="WP_145077029.1">
    <property type="nucleotide sequence ID" value="NZ_CP036425.1"/>
</dbReference>
<evidence type="ECO:0000313" key="3">
    <source>
        <dbReference type="EMBL" id="QDU33751.1"/>
    </source>
</evidence>
<keyword evidence="4" id="KW-1185">Reference proteome</keyword>
<organism evidence="3 4">
    <name type="scientific">Poriferisphaera corsica</name>
    <dbReference type="NCBI Taxonomy" id="2528020"/>
    <lineage>
        <taxon>Bacteria</taxon>
        <taxon>Pseudomonadati</taxon>
        <taxon>Planctomycetota</taxon>
        <taxon>Phycisphaerae</taxon>
        <taxon>Phycisphaerales</taxon>
        <taxon>Phycisphaeraceae</taxon>
        <taxon>Poriferisphaera</taxon>
    </lineage>
</organism>